<protein>
    <submittedName>
        <fullName evidence="1">Uncharacterized protein</fullName>
    </submittedName>
</protein>
<dbReference type="EMBL" id="GGEC01064960">
    <property type="protein sequence ID" value="MBX45444.1"/>
    <property type="molecule type" value="Transcribed_RNA"/>
</dbReference>
<evidence type="ECO:0000313" key="1">
    <source>
        <dbReference type="EMBL" id="MBX45444.1"/>
    </source>
</evidence>
<reference evidence="1" key="1">
    <citation type="submission" date="2018-02" db="EMBL/GenBank/DDBJ databases">
        <title>Rhizophora mucronata_Transcriptome.</title>
        <authorList>
            <person name="Meera S.P."/>
            <person name="Sreeshan A."/>
            <person name="Augustine A."/>
        </authorList>
    </citation>
    <scope>NUCLEOTIDE SEQUENCE</scope>
    <source>
        <tissue evidence="1">Leaf</tissue>
    </source>
</reference>
<name>A0A2P2NSM3_RHIMU</name>
<organism evidence="1">
    <name type="scientific">Rhizophora mucronata</name>
    <name type="common">Asiatic mangrove</name>
    <dbReference type="NCBI Taxonomy" id="61149"/>
    <lineage>
        <taxon>Eukaryota</taxon>
        <taxon>Viridiplantae</taxon>
        <taxon>Streptophyta</taxon>
        <taxon>Embryophyta</taxon>
        <taxon>Tracheophyta</taxon>
        <taxon>Spermatophyta</taxon>
        <taxon>Magnoliopsida</taxon>
        <taxon>eudicotyledons</taxon>
        <taxon>Gunneridae</taxon>
        <taxon>Pentapetalae</taxon>
        <taxon>rosids</taxon>
        <taxon>fabids</taxon>
        <taxon>Malpighiales</taxon>
        <taxon>Rhizophoraceae</taxon>
        <taxon>Rhizophora</taxon>
    </lineage>
</organism>
<sequence length="42" mass="4736">MFLTRSADCGSSCVSVIMLFAFYQNMHKSFSGPCSRLQSFHL</sequence>
<dbReference type="AlphaFoldDB" id="A0A2P2NSM3"/>
<proteinExistence type="predicted"/>
<accession>A0A2P2NSM3</accession>